<dbReference type="GeneID" id="96293142"/>
<organism evidence="3 4">
    <name type="scientific">Streptomyces xanthochromogenes</name>
    <dbReference type="NCBI Taxonomy" id="67384"/>
    <lineage>
        <taxon>Bacteria</taxon>
        <taxon>Bacillati</taxon>
        <taxon>Actinomycetota</taxon>
        <taxon>Actinomycetes</taxon>
        <taxon>Kitasatosporales</taxon>
        <taxon>Streptomycetaceae</taxon>
        <taxon>Streptomyces</taxon>
    </lineage>
</organism>
<accession>A0ABQ3AFE5</accession>
<evidence type="ECO:0000256" key="2">
    <source>
        <dbReference type="SAM" id="Phobius"/>
    </source>
</evidence>
<dbReference type="Proteomes" id="UP000600946">
    <property type="component" value="Unassembled WGS sequence"/>
</dbReference>
<dbReference type="InterPro" id="IPR043857">
    <property type="entry name" value="DUF5819"/>
</dbReference>
<dbReference type="RefSeq" id="WP_190028386.1">
    <property type="nucleotide sequence ID" value="NZ_BMUU01000009.1"/>
</dbReference>
<evidence type="ECO:0000256" key="1">
    <source>
        <dbReference type="SAM" id="MobiDB-lite"/>
    </source>
</evidence>
<keyword evidence="2" id="KW-0472">Membrane</keyword>
<comment type="caution">
    <text evidence="3">The sequence shown here is derived from an EMBL/GenBank/DDBJ whole genome shotgun (WGS) entry which is preliminary data.</text>
</comment>
<name>A0ABQ3AFE5_9ACTN</name>
<keyword evidence="2" id="KW-1133">Transmembrane helix</keyword>
<sequence>MDSYKDGTEAGGKADGAESGQVKALAAEAADPAGGGGGGSAERGADTGTEPASGPAEEAVFDSATVSDPHSATRVAPDQPPNPATEPADPDESASPAEPVGPTKPGRGRAPWPRLDAGAASGRQSAAATDGVPAPGPARSAPTPDSGPADPATETGPGERRPARPGGPGSGGDVSSRGIAGLPFRFQVVAALALAVIGVVACVQIGMVFLHVAPPNTISKQYGKAVDDWIYPEFEQNWKLFAPNPLQQNIDVQARAEIKMPDGSVRTTGWTDFSAQDGAAIRHNPLPSHTEQNELRRAWDFFVGSHTDDNKANGLRGELSEQYLRRILVLRLGTHRDGGTVDRVQVRSMTTSVKNPSWSDEKSDTRPSYREVPWWTVTPADLPSGAGDARTEAKR</sequence>
<keyword evidence="2" id="KW-0812">Transmembrane</keyword>
<feature type="region of interest" description="Disordered" evidence="1">
    <location>
        <begin position="1"/>
        <end position="174"/>
    </location>
</feature>
<feature type="region of interest" description="Disordered" evidence="1">
    <location>
        <begin position="350"/>
        <end position="369"/>
    </location>
</feature>
<keyword evidence="4" id="KW-1185">Reference proteome</keyword>
<feature type="compositionally biased region" description="Basic and acidic residues" evidence="1">
    <location>
        <begin position="359"/>
        <end position="369"/>
    </location>
</feature>
<evidence type="ECO:0000313" key="4">
    <source>
        <dbReference type="Proteomes" id="UP000600946"/>
    </source>
</evidence>
<evidence type="ECO:0000313" key="3">
    <source>
        <dbReference type="EMBL" id="GGY51305.1"/>
    </source>
</evidence>
<protein>
    <submittedName>
        <fullName evidence="3">Uncharacterized protein</fullName>
    </submittedName>
</protein>
<feature type="compositionally biased region" description="Low complexity" evidence="1">
    <location>
        <begin position="117"/>
        <end position="128"/>
    </location>
</feature>
<gene>
    <name evidence="3" type="ORF">GCM10010326_52170</name>
</gene>
<dbReference type="Pfam" id="PF19136">
    <property type="entry name" value="DUF5819"/>
    <property type="match status" value="1"/>
</dbReference>
<proteinExistence type="predicted"/>
<dbReference type="EMBL" id="BMUU01000009">
    <property type="protein sequence ID" value="GGY51305.1"/>
    <property type="molecule type" value="Genomic_DNA"/>
</dbReference>
<reference evidence="4" key="1">
    <citation type="journal article" date="2019" name="Int. J. Syst. Evol. Microbiol.">
        <title>The Global Catalogue of Microorganisms (GCM) 10K type strain sequencing project: providing services to taxonomists for standard genome sequencing and annotation.</title>
        <authorList>
            <consortium name="The Broad Institute Genomics Platform"/>
            <consortium name="The Broad Institute Genome Sequencing Center for Infectious Disease"/>
            <person name="Wu L."/>
            <person name="Ma J."/>
        </authorList>
    </citation>
    <scope>NUCLEOTIDE SEQUENCE [LARGE SCALE GENOMIC DNA]</scope>
    <source>
        <strain evidence="4">JCM 4594</strain>
    </source>
</reference>
<feature type="transmembrane region" description="Helical" evidence="2">
    <location>
        <begin position="186"/>
        <end position="210"/>
    </location>
</feature>